<evidence type="ECO:0000256" key="1">
    <source>
        <dbReference type="ARBA" id="ARBA00017228"/>
    </source>
</evidence>
<dbReference type="SMART" id="SM00729">
    <property type="entry name" value="Elp3"/>
    <property type="match status" value="1"/>
</dbReference>
<keyword evidence="2" id="KW-0949">S-adenosyl-L-methionine</keyword>
<feature type="domain" description="Radical SAM core" evidence="6">
    <location>
        <begin position="31"/>
        <end position="257"/>
    </location>
</feature>
<dbReference type="InterPro" id="IPR034505">
    <property type="entry name" value="Coproporphyrinogen-III_oxidase"/>
</dbReference>
<sequence length="418" mass="48034">MSILTELARIWLTRSVRPFSFTSAYDSSLDLCEEQNLGLYLHIPFCRTLCGFCPYCKVPYQEELAKAYLDALLKEIDLVGGSLPSRRQVTSLYFGGGSPALFAAEIGRIVKKLREYFEISEEIGIELHPEDVNEETLKLLKSAGVTRISIGVQSFQESGLQALGRTLERPEQIFDALARVPFETVSMDFIFALPGQSFEELRRDIDMAFSHGANHVAIYPFIDFTDTTRGFPKMPERQKRKLLDQITAYCAGQGYIRDSIWTFSKPGTPKYSSMTRDNFLGFGCSATTLLRNQFKINTFSIPAYLRRIGEGKLPTALTLKFTLRQRMVYYLFWTAYTTVVDAGAFEAFFGRKLNRCYGFELRMACLLGLAKKDGDSYRMTPRGAYYYHHFENYYTLSYIDQMWHLMRNEAFPERLLIR</sequence>
<dbReference type="EMBL" id="JACRTB010000022">
    <property type="protein sequence ID" value="MBC8577150.1"/>
    <property type="molecule type" value="Genomic_DNA"/>
</dbReference>
<name>A0ABR7NLS8_9FIRM</name>
<comment type="caution">
    <text evidence="7">The sequence shown here is derived from an EMBL/GenBank/DDBJ whole genome shotgun (WGS) entry which is preliminary data.</text>
</comment>
<dbReference type="PROSITE" id="PS51918">
    <property type="entry name" value="RADICAL_SAM"/>
    <property type="match status" value="1"/>
</dbReference>
<keyword evidence="5" id="KW-0411">Iron-sulfur</keyword>
<evidence type="ECO:0000256" key="3">
    <source>
        <dbReference type="ARBA" id="ARBA00022723"/>
    </source>
</evidence>
<dbReference type="Proteomes" id="UP000658131">
    <property type="component" value="Unassembled WGS sequence"/>
</dbReference>
<protein>
    <recommendedName>
        <fullName evidence="1">Heme chaperone HemW</fullName>
    </recommendedName>
</protein>
<dbReference type="Gene3D" id="3.20.20.70">
    <property type="entry name" value="Aldolase class I"/>
    <property type="match status" value="1"/>
</dbReference>
<organism evidence="7 8">
    <name type="scientific">Yanshouia hominis</name>
    <dbReference type="NCBI Taxonomy" id="2763673"/>
    <lineage>
        <taxon>Bacteria</taxon>
        <taxon>Bacillati</taxon>
        <taxon>Bacillota</taxon>
        <taxon>Clostridia</taxon>
        <taxon>Eubacteriales</taxon>
        <taxon>Oscillospiraceae</taxon>
        <taxon>Yanshouia</taxon>
    </lineage>
</organism>
<dbReference type="RefSeq" id="WP_262400619.1">
    <property type="nucleotide sequence ID" value="NZ_JACRTB010000022.1"/>
</dbReference>
<evidence type="ECO:0000256" key="4">
    <source>
        <dbReference type="ARBA" id="ARBA00023004"/>
    </source>
</evidence>
<evidence type="ECO:0000256" key="5">
    <source>
        <dbReference type="ARBA" id="ARBA00023014"/>
    </source>
</evidence>
<keyword evidence="8" id="KW-1185">Reference proteome</keyword>
<dbReference type="PANTHER" id="PTHR13932:SF5">
    <property type="entry name" value="RADICAL S-ADENOSYL METHIONINE DOMAIN-CONTAINING PROTEIN 1, MITOCHONDRIAL"/>
    <property type="match status" value="1"/>
</dbReference>
<keyword evidence="4" id="KW-0408">Iron</keyword>
<dbReference type="InterPro" id="IPR007197">
    <property type="entry name" value="rSAM"/>
</dbReference>
<evidence type="ECO:0000256" key="2">
    <source>
        <dbReference type="ARBA" id="ARBA00022691"/>
    </source>
</evidence>
<accession>A0ABR7NLS8</accession>
<dbReference type="SFLD" id="SFLDG01065">
    <property type="entry name" value="anaerobic_coproporphyrinogen-I"/>
    <property type="match status" value="1"/>
</dbReference>
<dbReference type="InterPro" id="IPR006638">
    <property type="entry name" value="Elp3/MiaA/NifB-like_rSAM"/>
</dbReference>
<evidence type="ECO:0000259" key="6">
    <source>
        <dbReference type="PROSITE" id="PS51918"/>
    </source>
</evidence>
<dbReference type="InterPro" id="IPR058240">
    <property type="entry name" value="rSAM_sf"/>
</dbReference>
<dbReference type="PANTHER" id="PTHR13932">
    <property type="entry name" value="COPROPORPHYRINIGEN III OXIDASE"/>
    <property type="match status" value="1"/>
</dbReference>
<proteinExistence type="predicted"/>
<dbReference type="InterPro" id="IPR013785">
    <property type="entry name" value="Aldolase_TIM"/>
</dbReference>
<evidence type="ECO:0000313" key="7">
    <source>
        <dbReference type="EMBL" id="MBC8577150.1"/>
    </source>
</evidence>
<dbReference type="SFLD" id="SFLDS00029">
    <property type="entry name" value="Radical_SAM"/>
    <property type="match status" value="1"/>
</dbReference>
<dbReference type="Pfam" id="PF04055">
    <property type="entry name" value="Radical_SAM"/>
    <property type="match status" value="1"/>
</dbReference>
<evidence type="ECO:0000313" key="8">
    <source>
        <dbReference type="Proteomes" id="UP000658131"/>
    </source>
</evidence>
<dbReference type="CDD" id="cd01335">
    <property type="entry name" value="Radical_SAM"/>
    <property type="match status" value="1"/>
</dbReference>
<reference evidence="7 8" key="1">
    <citation type="submission" date="2020-08" db="EMBL/GenBank/DDBJ databases">
        <title>Genome public.</title>
        <authorList>
            <person name="Liu C."/>
            <person name="Sun Q."/>
        </authorList>
    </citation>
    <scope>NUCLEOTIDE SEQUENCE [LARGE SCALE GENOMIC DNA]</scope>
    <source>
        <strain evidence="7 8">BX1</strain>
    </source>
</reference>
<keyword evidence="3" id="KW-0479">Metal-binding</keyword>
<gene>
    <name evidence="7" type="ORF">H8717_12125</name>
</gene>
<dbReference type="SUPFAM" id="SSF102114">
    <property type="entry name" value="Radical SAM enzymes"/>
    <property type="match status" value="1"/>
</dbReference>